<name>A0A176VI92_MARPO</name>
<evidence type="ECO:0000313" key="3">
    <source>
        <dbReference type="Proteomes" id="UP000077202"/>
    </source>
</evidence>
<gene>
    <name evidence="2" type="ORF">AXG93_4010s1240</name>
</gene>
<dbReference type="Proteomes" id="UP000077202">
    <property type="component" value="Unassembled WGS sequence"/>
</dbReference>
<protein>
    <recommendedName>
        <fullName evidence="1">Peptide N-acetyl-beta-D-glucosaminyl asparaginase amidase A N-terminal domain-containing protein</fullName>
    </recommendedName>
</protein>
<evidence type="ECO:0000259" key="1">
    <source>
        <dbReference type="Pfam" id="PF12222"/>
    </source>
</evidence>
<dbReference type="Pfam" id="PF12222">
    <property type="entry name" value="PNGaseA"/>
    <property type="match status" value="1"/>
</dbReference>
<accession>A0A176VI92</accession>
<comment type="caution">
    <text evidence="2">The sequence shown here is derived from an EMBL/GenBank/DDBJ whole genome shotgun (WGS) entry which is preliminary data.</text>
</comment>
<dbReference type="InterPro" id="IPR021102">
    <property type="entry name" value="PNGase_A"/>
</dbReference>
<sequence>MVSQKMGLSITGSTKAVHLASACKSITAVSLLVIIFSSSLSSALEVGIRSQSHLRQAQLFTSANSDQEHGGKTAELERFFEVTMPLTKSKRRAICSMELMYHEFAGTYGVDPPVAQYVPNRRCRKWNKVVLKWSAVCRGRQFDRIAGVWLGGVEILRTCTAEPTQRGIIWEVEKDVTQYSSLWRKPQELVAAMGNVITDVYTGIFNVTISVDFYREDDDDDSDEETLSERESRAGDWHTRDIERHLAEPAQVILPISEPTYKDGGYWFQLSGEGEVKTSRLRIPRNTYRAVLEVCLSPHSRDEFWYTNPPNEYVIANNLTDLPANGAFREVVVTVDDKVAGVVWPFPVLYTGGVNPLLWRPIAAIGAFDLPSYDIDITPFVGTLLDGKDHTFGLSVTDNLDTWILQGNLHLWVDPSRRSTSGSLESSVVPSFTPHVDMKFEGVDGTFNTTAFRSLSYVGHVASSFGNLTTTVSHALKFYNGMLFANSSALSTVDQYTETETTVMIESAEKEIAMYHDKNSYPFFLYYLQVENSDSSYDISTVLTHSMKTEKQALAGHSSSFSSLSNYQSSDGFMHIDINNTWTGVASTLQNYSYEGTDGCYLRNIMATNYTVTLDIISPYCSHAS</sequence>
<proteinExistence type="predicted"/>
<dbReference type="EMBL" id="LVLJ01003652">
    <property type="protein sequence ID" value="OAE20287.1"/>
    <property type="molecule type" value="Genomic_DNA"/>
</dbReference>
<dbReference type="PANTHER" id="PTHR31104">
    <property type="entry name" value="PEPTIDE-N4-(N-ACETYL-BETA-GLUCOSAMINYL)ASPARAGINE AMIDASE A PROTEIN"/>
    <property type="match status" value="1"/>
</dbReference>
<evidence type="ECO:0000313" key="2">
    <source>
        <dbReference type="EMBL" id="OAE20287.1"/>
    </source>
</evidence>
<feature type="domain" description="Peptide N-acetyl-beta-D-glucosaminyl asparaginase amidase A N-terminal" evidence="1">
    <location>
        <begin position="88"/>
        <end position="425"/>
    </location>
</feature>
<dbReference type="Pfam" id="PF25156">
    <property type="entry name" value="PNGase_A_C"/>
    <property type="match status" value="1"/>
</dbReference>
<reference evidence="2" key="1">
    <citation type="submission" date="2016-03" db="EMBL/GenBank/DDBJ databases">
        <title>Mechanisms controlling the formation of the plant cell surface in tip-growing cells are functionally conserved among land plants.</title>
        <authorList>
            <person name="Honkanen S."/>
            <person name="Jones V.A."/>
            <person name="Morieri G."/>
            <person name="Champion C."/>
            <person name="Hetherington A.J."/>
            <person name="Kelly S."/>
            <person name="Saint-Marcoux D."/>
            <person name="Proust H."/>
            <person name="Prescott H."/>
            <person name="Dolan L."/>
        </authorList>
    </citation>
    <scope>NUCLEOTIDE SEQUENCE [LARGE SCALE GENOMIC DNA]</scope>
    <source>
        <tissue evidence="2">Whole gametophyte</tissue>
    </source>
</reference>
<dbReference type="AlphaFoldDB" id="A0A176VI92"/>
<dbReference type="InterPro" id="IPR056948">
    <property type="entry name" value="PNGaseA_N"/>
</dbReference>
<organism evidence="2 3">
    <name type="scientific">Marchantia polymorpha subsp. ruderalis</name>
    <dbReference type="NCBI Taxonomy" id="1480154"/>
    <lineage>
        <taxon>Eukaryota</taxon>
        <taxon>Viridiplantae</taxon>
        <taxon>Streptophyta</taxon>
        <taxon>Embryophyta</taxon>
        <taxon>Marchantiophyta</taxon>
        <taxon>Marchantiopsida</taxon>
        <taxon>Marchantiidae</taxon>
        <taxon>Marchantiales</taxon>
        <taxon>Marchantiaceae</taxon>
        <taxon>Marchantia</taxon>
    </lineage>
</organism>
<keyword evidence="3" id="KW-1185">Reference proteome</keyword>